<dbReference type="Proteomes" id="UP000655287">
    <property type="component" value="Unassembled WGS sequence"/>
</dbReference>
<proteinExistence type="predicted"/>
<evidence type="ECO:0000256" key="1">
    <source>
        <dbReference type="SAM" id="Phobius"/>
    </source>
</evidence>
<protein>
    <recommendedName>
        <fullName evidence="4">DUF4352 domain-containing protein</fullName>
    </recommendedName>
</protein>
<dbReference type="AlphaFoldDB" id="A0A919R0R5"/>
<accession>A0A919R0R5</accession>
<evidence type="ECO:0000313" key="2">
    <source>
        <dbReference type="EMBL" id="GII77646.1"/>
    </source>
</evidence>
<evidence type="ECO:0008006" key="4">
    <source>
        <dbReference type="Google" id="ProtNLM"/>
    </source>
</evidence>
<sequence>MTAPESSPAGARRGPLRPWIIVTAVLFALGTVLALAWPAGGLREQRDEVPHRKAGQTTTGHRFAIKPYKPRYVTKDPGPALGDPKPGRFLVLEFDVRNVGHDTASVTHLAEDLSPVLSPGGRALDRFKDRTAGFVVRDAHTDRDQLQPGLPERVMMVYTVPAGLPDPTNVTLTFRDHVYQAGFQTDLPEWLPGENLAVYDLVVGR</sequence>
<feature type="transmembrane region" description="Helical" evidence="1">
    <location>
        <begin position="16"/>
        <end position="37"/>
    </location>
</feature>
<comment type="caution">
    <text evidence="2">The sequence shown here is derived from an EMBL/GenBank/DDBJ whole genome shotgun (WGS) entry which is preliminary data.</text>
</comment>
<name>A0A919R0R5_9ACTN</name>
<keyword evidence="1" id="KW-1133">Transmembrane helix</keyword>
<keyword evidence="1" id="KW-0812">Transmembrane</keyword>
<dbReference type="EMBL" id="BOOU01000036">
    <property type="protein sequence ID" value="GII77646.1"/>
    <property type="molecule type" value="Genomic_DNA"/>
</dbReference>
<gene>
    <name evidence="2" type="ORF">Sru01_26280</name>
</gene>
<keyword evidence="3" id="KW-1185">Reference proteome</keyword>
<organism evidence="2 3">
    <name type="scientific">Sphaerisporangium rufum</name>
    <dbReference type="NCBI Taxonomy" id="1381558"/>
    <lineage>
        <taxon>Bacteria</taxon>
        <taxon>Bacillati</taxon>
        <taxon>Actinomycetota</taxon>
        <taxon>Actinomycetes</taxon>
        <taxon>Streptosporangiales</taxon>
        <taxon>Streptosporangiaceae</taxon>
        <taxon>Sphaerisporangium</taxon>
    </lineage>
</organism>
<reference evidence="2" key="1">
    <citation type="submission" date="2021-01" db="EMBL/GenBank/DDBJ databases">
        <title>Whole genome shotgun sequence of Sphaerisporangium rufum NBRC 109079.</title>
        <authorList>
            <person name="Komaki H."/>
            <person name="Tamura T."/>
        </authorList>
    </citation>
    <scope>NUCLEOTIDE SEQUENCE</scope>
    <source>
        <strain evidence="2">NBRC 109079</strain>
    </source>
</reference>
<keyword evidence="1" id="KW-0472">Membrane</keyword>
<evidence type="ECO:0000313" key="3">
    <source>
        <dbReference type="Proteomes" id="UP000655287"/>
    </source>
</evidence>
<dbReference type="RefSeq" id="WP_203984583.1">
    <property type="nucleotide sequence ID" value="NZ_BOOU01000036.1"/>
</dbReference>